<evidence type="ECO:0000313" key="3">
    <source>
        <dbReference type="Proteomes" id="UP000664317"/>
    </source>
</evidence>
<sequence length="110" mass="12535">MTFTGNKQGFRPSRLMSDWLLEDGMSTILLLPFFRPFAKNQRGQLPVYKCDEREFSCQKSRIFSPLQGLIFFGHQAKPFRVSIRPRTEHDTRSEDIPISPGSSAEGLGQA</sequence>
<gene>
    <name evidence="2" type="ORF">J0A68_06550</name>
</gene>
<evidence type="ECO:0000313" key="2">
    <source>
        <dbReference type="EMBL" id="MBN7810605.1"/>
    </source>
</evidence>
<reference evidence="2 3" key="1">
    <citation type="submission" date="2021-03" db="EMBL/GenBank/DDBJ databases">
        <title>novel species isolated from a fishpond in China.</title>
        <authorList>
            <person name="Lu H."/>
            <person name="Cai Z."/>
        </authorList>
    </citation>
    <scope>NUCLEOTIDE SEQUENCE [LARGE SCALE GENOMIC DNA]</scope>
    <source>
        <strain evidence="2 3">H41</strain>
    </source>
</reference>
<keyword evidence="3" id="KW-1185">Reference proteome</keyword>
<comment type="caution">
    <text evidence="2">The sequence shown here is derived from an EMBL/GenBank/DDBJ whole genome shotgun (WGS) entry which is preliminary data.</text>
</comment>
<protein>
    <submittedName>
        <fullName evidence="2">Uncharacterized protein</fullName>
    </submittedName>
</protein>
<feature type="compositionally biased region" description="Basic and acidic residues" evidence="1">
    <location>
        <begin position="85"/>
        <end position="95"/>
    </location>
</feature>
<dbReference type="Proteomes" id="UP000664317">
    <property type="component" value="Unassembled WGS sequence"/>
</dbReference>
<organism evidence="2 3">
    <name type="scientific">Algoriphagus oliviformis</name>
    <dbReference type="NCBI Taxonomy" id="2811231"/>
    <lineage>
        <taxon>Bacteria</taxon>
        <taxon>Pseudomonadati</taxon>
        <taxon>Bacteroidota</taxon>
        <taxon>Cytophagia</taxon>
        <taxon>Cytophagales</taxon>
        <taxon>Cyclobacteriaceae</taxon>
        <taxon>Algoriphagus</taxon>
    </lineage>
</organism>
<evidence type="ECO:0000256" key="1">
    <source>
        <dbReference type="SAM" id="MobiDB-lite"/>
    </source>
</evidence>
<dbReference type="RefSeq" id="WP_206577387.1">
    <property type="nucleotide sequence ID" value="NZ_JAFKCT010000002.1"/>
</dbReference>
<dbReference type="EMBL" id="JAFKCT010000002">
    <property type="protein sequence ID" value="MBN7810605.1"/>
    <property type="molecule type" value="Genomic_DNA"/>
</dbReference>
<name>A0ABS3C0G1_9BACT</name>
<feature type="region of interest" description="Disordered" evidence="1">
    <location>
        <begin position="84"/>
        <end position="110"/>
    </location>
</feature>
<proteinExistence type="predicted"/>
<accession>A0ABS3C0G1</accession>